<dbReference type="GO" id="GO:0016757">
    <property type="term" value="F:glycosyltransferase activity"/>
    <property type="evidence" value="ECO:0007669"/>
    <property type="project" value="UniProtKB-KW"/>
</dbReference>
<dbReference type="AlphaFoldDB" id="A0A975S0I8"/>
<dbReference type="InterPro" id="IPR001173">
    <property type="entry name" value="Glyco_trans_2-like"/>
</dbReference>
<evidence type="ECO:0000256" key="1">
    <source>
        <dbReference type="ARBA" id="ARBA00006739"/>
    </source>
</evidence>
<reference evidence="5" key="1">
    <citation type="submission" date="2021-06" db="EMBL/GenBank/DDBJ databases">
        <title>Direct submission.</title>
        <authorList>
            <person name="Lee C.-S."/>
            <person name="Jin L."/>
        </authorList>
    </citation>
    <scope>NUCLEOTIDE SEQUENCE</scope>
    <source>
        <strain evidence="5">Con5</strain>
    </source>
</reference>
<gene>
    <name evidence="5" type="ORF">KM031_09195</name>
</gene>
<keyword evidence="2 5" id="KW-0328">Glycosyltransferase</keyword>
<keyword evidence="3 5" id="KW-0808">Transferase</keyword>
<dbReference type="KEGG" id="gfu:KM031_09195"/>
<dbReference type="EC" id="2.4.-.-" evidence="5"/>
<dbReference type="Gene3D" id="3.90.550.10">
    <property type="entry name" value="Spore Coat Polysaccharide Biosynthesis Protein SpsA, Chain A"/>
    <property type="match status" value="1"/>
</dbReference>
<evidence type="ECO:0000313" key="6">
    <source>
        <dbReference type="Proteomes" id="UP000679352"/>
    </source>
</evidence>
<feature type="domain" description="Glycosyltransferase 2-like" evidence="4">
    <location>
        <begin position="15"/>
        <end position="131"/>
    </location>
</feature>
<dbReference type="Pfam" id="PF00535">
    <property type="entry name" value="Glycos_transf_2"/>
    <property type="match status" value="1"/>
</dbReference>
<sequence length="325" mass="35695">MQPGQIAATPVRLCAVVVTFNRRAQIGPTVERLLAEPIDRLIVIDNGSSDGTRDLLAAIADPRLELLLPDSNLGGAGGFELGLRHAVASHDPDWIVVMDDDARPEPGALAAFLAKDLSGWDAVAGAAYYPDGRICGMNRPVLNPFWHPSIFLRTFAGGGRAAFHLADGDYSLPGPRSVDGASFVGLFLSRRAVALVGYPDGRLFVYAEDGLYTLGLTRAGGRIGFFPDLRFEHDCSTFSASGQFTPVWKTYFYHRNLLFLYRRAAGWLFWPALLIVLPKWALRGFKQGETRGAFFRLLWCAVRDGLSGRREMGLQDVLDLLKPSR</sequence>
<dbReference type="Proteomes" id="UP000679352">
    <property type="component" value="Chromosome"/>
</dbReference>
<dbReference type="EMBL" id="CP076361">
    <property type="protein sequence ID" value="QWK89060.1"/>
    <property type="molecule type" value="Genomic_DNA"/>
</dbReference>
<comment type="similarity">
    <text evidence="1">Belongs to the glycosyltransferase 2 family.</text>
</comment>
<evidence type="ECO:0000256" key="3">
    <source>
        <dbReference type="ARBA" id="ARBA00022679"/>
    </source>
</evidence>
<dbReference type="SUPFAM" id="SSF53448">
    <property type="entry name" value="Nucleotide-diphospho-sugar transferases"/>
    <property type="match status" value="1"/>
</dbReference>
<evidence type="ECO:0000259" key="4">
    <source>
        <dbReference type="Pfam" id="PF00535"/>
    </source>
</evidence>
<proteinExistence type="inferred from homology"/>
<evidence type="ECO:0000256" key="2">
    <source>
        <dbReference type="ARBA" id="ARBA00022676"/>
    </source>
</evidence>
<dbReference type="InterPro" id="IPR029044">
    <property type="entry name" value="Nucleotide-diphossugar_trans"/>
</dbReference>
<keyword evidence="6" id="KW-1185">Reference proteome</keyword>
<dbReference type="RefSeq" id="WP_215505927.1">
    <property type="nucleotide sequence ID" value="NZ_CP076361.1"/>
</dbReference>
<accession>A0A975S0I8</accession>
<protein>
    <submittedName>
        <fullName evidence="5">Glycosyltransferase</fullName>
        <ecNumber evidence="5">2.4.-.-</ecNumber>
    </submittedName>
</protein>
<evidence type="ECO:0000313" key="5">
    <source>
        <dbReference type="EMBL" id="QWK89060.1"/>
    </source>
</evidence>
<dbReference type="PANTHER" id="PTHR43179">
    <property type="entry name" value="RHAMNOSYLTRANSFERASE WBBL"/>
    <property type="match status" value="1"/>
</dbReference>
<name>A0A975S0I8_9RHOB</name>
<organism evidence="5 6">
    <name type="scientific">Gemmobacter fulvus</name>
    <dbReference type="NCBI Taxonomy" id="2840474"/>
    <lineage>
        <taxon>Bacteria</taxon>
        <taxon>Pseudomonadati</taxon>
        <taxon>Pseudomonadota</taxon>
        <taxon>Alphaproteobacteria</taxon>
        <taxon>Rhodobacterales</taxon>
        <taxon>Paracoccaceae</taxon>
        <taxon>Gemmobacter</taxon>
    </lineage>
</organism>
<dbReference type="PANTHER" id="PTHR43179:SF12">
    <property type="entry name" value="GALACTOFURANOSYLTRANSFERASE GLFT2"/>
    <property type="match status" value="1"/>
</dbReference>